<reference evidence="1 2" key="1">
    <citation type="submission" date="2020-04" db="EMBL/GenBank/DDBJ databases">
        <authorList>
            <consortium name="Genoscope - CEA"/>
            <person name="William W."/>
        </authorList>
    </citation>
    <scope>NUCLEOTIDE SEQUENCE [LARGE SCALE GENOMIC DNA]</scope>
    <source>
        <strain evidence="1 2">SG7</strain>
    </source>
</reference>
<dbReference type="AlphaFoldDB" id="A0A8D6PWE7"/>
<dbReference type="Proteomes" id="UP000679213">
    <property type="component" value="Chromosome I"/>
</dbReference>
<dbReference type="GeneID" id="65883924"/>
<protein>
    <submittedName>
        <fullName evidence="1">Uncharacterized protein</fullName>
    </submittedName>
</protein>
<evidence type="ECO:0000313" key="2">
    <source>
        <dbReference type="Proteomes" id="UP000679213"/>
    </source>
</evidence>
<keyword evidence="2" id="KW-1185">Reference proteome</keyword>
<dbReference type="KEGG" id="mesg:MLAUSG7_1127"/>
<proteinExistence type="predicted"/>
<name>A0A8D6PWE7_9EURY</name>
<evidence type="ECO:0000313" key="1">
    <source>
        <dbReference type="EMBL" id="CAB3289244.1"/>
    </source>
</evidence>
<dbReference type="EMBL" id="LR792632">
    <property type="protein sequence ID" value="CAB3289244.1"/>
    <property type="molecule type" value="Genomic_DNA"/>
</dbReference>
<dbReference type="RefSeq" id="WP_214399480.1">
    <property type="nucleotide sequence ID" value="NZ_LR792632.1"/>
</dbReference>
<organism evidence="1 2">
    <name type="scientific">Methanocaldococcus lauensis</name>
    <dbReference type="NCBI Taxonomy" id="2546128"/>
    <lineage>
        <taxon>Archaea</taxon>
        <taxon>Methanobacteriati</taxon>
        <taxon>Methanobacteriota</taxon>
        <taxon>Methanomada group</taxon>
        <taxon>Methanococci</taxon>
        <taxon>Methanococcales</taxon>
        <taxon>Methanocaldococcaceae</taxon>
        <taxon>Methanocaldococcus</taxon>
    </lineage>
</organism>
<accession>A0A8D6PWE7</accession>
<gene>
    <name evidence="1" type="ORF">MLAUSG7_1127</name>
</gene>
<sequence length="267" mass="31738">MKSKELAQKILYDIYKNLDEFSKDIIRGDLAEIEFKGFYIKGKNGEKVYIRNLEDFKNLEDFEVEMRKYKLKSINLKNLDDGLMIINLSSRVSKNYKFEGNNYSIVYPSNNNTTIELKERMLKWMELNDEELDEKIIEFDTKINNILEDLLENINIKEEISVYVDVFMDINKIENFVEKYDDDKIIIWIHPVFLFSNDDVLRGLLAYELSKFKSKVLEIGYRDVIKYCKELKKLTNKKPKILEKIKNIANKYGDTDSLNLINEIENE</sequence>